<proteinExistence type="predicted"/>
<comment type="caution">
    <text evidence="1">The sequence shown here is derived from an EMBL/GenBank/DDBJ whole genome shotgun (WGS) entry which is preliminary data.</text>
</comment>
<name>A0A0F9DER2_9ZZZZ</name>
<sequence>GLAIFALGVWLGTHLMLREVRKTLKELDNKDKLNEPNK</sequence>
<evidence type="ECO:0000313" key="1">
    <source>
        <dbReference type="EMBL" id="KKL52226.1"/>
    </source>
</evidence>
<accession>A0A0F9DER2</accession>
<dbReference type="EMBL" id="LAZR01031972">
    <property type="protein sequence ID" value="KKL52226.1"/>
    <property type="molecule type" value="Genomic_DNA"/>
</dbReference>
<feature type="non-terminal residue" evidence="1">
    <location>
        <position position="1"/>
    </location>
</feature>
<gene>
    <name evidence="1" type="ORF">LCGC14_2287660</name>
</gene>
<dbReference type="AlphaFoldDB" id="A0A0F9DER2"/>
<protein>
    <submittedName>
        <fullName evidence="1">Uncharacterized protein</fullName>
    </submittedName>
</protein>
<organism evidence="1">
    <name type="scientific">marine sediment metagenome</name>
    <dbReference type="NCBI Taxonomy" id="412755"/>
    <lineage>
        <taxon>unclassified sequences</taxon>
        <taxon>metagenomes</taxon>
        <taxon>ecological metagenomes</taxon>
    </lineage>
</organism>
<reference evidence="1" key="1">
    <citation type="journal article" date="2015" name="Nature">
        <title>Complex archaea that bridge the gap between prokaryotes and eukaryotes.</title>
        <authorList>
            <person name="Spang A."/>
            <person name="Saw J.H."/>
            <person name="Jorgensen S.L."/>
            <person name="Zaremba-Niedzwiedzka K."/>
            <person name="Martijn J."/>
            <person name="Lind A.E."/>
            <person name="van Eijk R."/>
            <person name="Schleper C."/>
            <person name="Guy L."/>
            <person name="Ettema T.J."/>
        </authorList>
    </citation>
    <scope>NUCLEOTIDE SEQUENCE</scope>
</reference>